<dbReference type="Proteomes" id="UP000182204">
    <property type="component" value="Chromosome"/>
</dbReference>
<sequence>MDKFRNMKKSHIALLVVMYMVLMGSFPRFTGWVTIFSTIAVGGYFLKNKKDLKELARKKKNFIFAGIIILAIIGSLNVAVGNNIQNEKLMAEKAKQEQEIKQEEQKKIEEKKLAEEQKRIQEEEAKKKAAEEKRKQEEEAKKKAAEEQKKQEELKRKQEEENKIKAENEQAQAAFAQSTDKDNSNDQFNEGKNVDNNQNYTVYKTRTGSKYHSSGCRYLKKSCYETTVSQARNEGLSPCSVCNP</sequence>
<feature type="compositionally biased region" description="Polar residues" evidence="1">
    <location>
        <begin position="185"/>
        <end position="200"/>
    </location>
</feature>
<accession>A0A1L3NDD2</accession>
<evidence type="ECO:0000313" key="3">
    <source>
        <dbReference type="EMBL" id="APH14117.1"/>
    </source>
</evidence>
<organism evidence="3 4">
    <name type="scientific">Clostridium sporogenes</name>
    <dbReference type="NCBI Taxonomy" id="1509"/>
    <lineage>
        <taxon>Bacteria</taxon>
        <taxon>Bacillati</taxon>
        <taxon>Bacillota</taxon>
        <taxon>Clostridia</taxon>
        <taxon>Eubacteriales</taxon>
        <taxon>Clostridiaceae</taxon>
        <taxon>Clostridium</taxon>
    </lineage>
</organism>
<evidence type="ECO:0000313" key="4">
    <source>
        <dbReference type="Proteomes" id="UP000182204"/>
    </source>
</evidence>
<evidence type="ECO:0000256" key="1">
    <source>
        <dbReference type="SAM" id="MobiDB-lite"/>
    </source>
</evidence>
<protein>
    <submittedName>
        <fullName evidence="3">Putative multimodular transpeptidase-transglycosylase</fullName>
    </submittedName>
</protein>
<evidence type="ECO:0000256" key="2">
    <source>
        <dbReference type="SAM" id="Phobius"/>
    </source>
</evidence>
<feature type="region of interest" description="Disordered" evidence="1">
    <location>
        <begin position="124"/>
        <end position="200"/>
    </location>
</feature>
<proteinExistence type="predicted"/>
<dbReference type="EMBL" id="CP013243">
    <property type="protein sequence ID" value="APH14117.1"/>
    <property type="molecule type" value="Genomic_DNA"/>
</dbReference>
<name>A0A1L3NDD2_CLOSG</name>
<dbReference type="STRING" id="413999.CBO2155"/>
<dbReference type="eggNOG" id="COG2333">
    <property type="taxonomic scope" value="Bacteria"/>
</dbReference>
<feature type="transmembrane region" description="Helical" evidence="2">
    <location>
        <begin position="62"/>
        <end position="80"/>
    </location>
</feature>
<keyword evidence="2" id="KW-0472">Membrane</keyword>
<keyword evidence="2" id="KW-0812">Transmembrane</keyword>
<dbReference type="AlphaFoldDB" id="A0A1L3NDD2"/>
<keyword evidence="2" id="KW-1133">Transmembrane helix</keyword>
<gene>
    <name evidence="3" type="ORF">NPD5_4103</name>
</gene>
<dbReference type="RefSeq" id="WP_072587131.1">
    <property type="nucleotide sequence ID" value="NZ_CP013243.1"/>
</dbReference>
<reference evidence="3 4" key="1">
    <citation type="submission" date="2015-11" db="EMBL/GenBank/DDBJ databases">
        <authorList>
            <person name="Hill K.K."/>
            <person name="Shirey T.B."/>
            <person name="Raphael B."/>
            <person name="Daligault H.E."/>
            <person name="Davenport K.W."/>
            <person name="Bruce D.C."/>
            <person name="Foley B.T."/>
            <person name="Johnson S.L."/>
        </authorList>
    </citation>
    <scope>NUCLEOTIDE SEQUENCE [LARGE SCALE GENOMIC DNA]</scope>
    <source>
        <strain evidence="3 4">CDC_1632</strain>
    </source>
</reference>
<feature type="transmembrane region" description="Helical" evidence="2">
    <location>
        <begin position="12"/>
        <end position="42"/>
    </location>
</feature>
<feature type="compositionally biased region" description="Basic and acidic residues" evidence="1">
    <location>
        <begin position="124"/>
        <end position="168"/>
    </location>
</feature>